<proteinExistence type="predicted"/>
<reference evidence="1 2" key="1">
    <citation type="submission" date="2020-08" db="EMBL/GenBank/DDBJ databases">
        <authorList>
            <person name="Newling K."/>
            <person name="Davey J."/>
            <person name="Forrester S."/>
        </authorList>
    </citation>
    <scope>NUCLEOTIDE SEQUENCE [LARGE SCALE GENOMIC DNA]</scope>
    <source>
        <strain evidence="2">Crithidia deanei Carvalho (ATCC PRA-265)</strain>
    </source>
</reference>
<gene>
    <name evidence="1" type="ORF">ADEAN_000519500</name>
</gene>
<dbReference type="VEuPathDB" id="TriTrypDB:ADEAN_000519500"/>
<accession>A0A7G2CEC4</accession>
<evidence type="ECO:0000313" key="1">
    <source>
        <dbReference type="EMBL" id="CAD2217715.1"/>
    </source>
</evidence>
<keyword evidence="2" id="KW-1185">Reference proteome</keyword>
<evidence type="ECO:0008006" key="3">
    <source>
        <dbReference type="Google" id="ProtNLM"/>
    </source>
</evidence>
<dbReference type="AlphaFoldDB" id="A0A7G2CEC4"/>
<dbReference type="EMBL" id="LR877153">
    <property type="protein sequence ID" value="CAD2217715.1"/>
    <property type="molecule type" value="Genomic_DNA"/>
</dbReference>
<organism evidence="1 2">
    <name type="scientific">Angomonas deanei</name>
    <dbReference type="NCBI Taxonomy" id="59799"/>
    <lineage>
        <taxon>Eukaryota</taxon>
        <taxon>Discoba</taxon>
        <taxon>Euglenozoa</taxon>
        <taxon>Kinetoplastea</taxon>
        <taxon>Metakinetoplastina</taxon>
        <taxon>Trypanosomatida</taxon>
        <taxon>Trypanosomatidae</taxon>
        <taxon>Strigomonadinae</taxon>
        <taxon>Angomonas</taxon>
    </lineage>
</organism>
<sequence length="69" mass="7433">MNHPTEGKEALTAAQLELLAGVSYLLRSPLQKQDAHSGVSTSLVMVHDLLERGVDVERVVQLVQASQAP</sequence>
<dbReference type="Proteomes" id="UP000515908">
    <property type="component" value="Chromosome 09"/>
</dbReference>
<protein>
    <recommendedName>
        <fullName evidence="3">Mitotic-spindle organizing gamma-tubulin ring associated</fullName>
    </recommendedName>
</protein>
<evidence type="ECO:0000313" key="2">
    <source>
        <dbReference type="Proteomes" id="UP000515908"/>
    </source>
</evidence>
<name>A0A7G2CEC4_9TRYP</name>